<dbReference type="PANTHER" id="PTHR47029:SF2">
    <property type="entry name" value="FOUR AND A HALF LIM DOMAINS PROTEIN 1"/>
    <property type="match status" value="1"/>
</dbReference>
<keyword evidence="2" id="KW-0677">Repeat</keyword>
<evidence type="ECO:0000313" key="9">
    <source>
        <dbReference type="Ensembl" id="ENSTRUP00000057936.1"/>
    </source>
</evidence>
<dbReference type="CDD" id="cd09424">
    <property type="entry name" value="LIM2_FHL1"/>
    <property type="match status" value="1"/>
</dbReference>
<keyword evidence="3" id="KW-0863">Zinc-finger</keyword>
<dbReference type="GO" id="GO:1990798">
    <property type="term" value="P:pancreas regeneration"/>
    <property type="evidence" value="ECO:0007669"/>
    <property type="project" value="Ensembl"/>
</dbReference>
<dbReference type="FunFam" id="2.10.110.10:FF:000050">
    <property type="entry name" value="Four and a half LIM domains protein 1"/>
    <property type="match status" value="1"/>
</dbReference>
<evidence type="ECO:0000256" key="2">
    <source>
        <dbReference type="ARBA" id="ARBA00022737"/>
    </source>
</evidence>
<reference evidence="9" key="3">
    <citation type="submission" date="2025-09" db="UniProtKB">
        <authorList>
            <consortium name="Ensembl"/>
        </authorList>
    </citation>
    <scope>IDENTIFICATION</scope>
</reference>
<dbReference type="GO" id="GO:0007517">
    <property type="term" value="P:muscle organ development"/>
    <property type="evidence" value="ECO:0007669"/>
    <property type="project" value="InterPro"/>
</dbReference>
<keyword evidence="1 7" id="KW-0479">Metal-binding</keyword>
<dbReference type="Ensembl" id="ENSTRUT00000090043.1">
    <property type="protein sequence ID" value="ENSTRUP00000057936.1"/>
    <property type="gene ID" value="ENSTRUG00000010547.3"/>
</dbReference>
<dbReference type="FunFam" id="2.10.110.10:FF:000072">
    <property type="entry name" value="Four and a half LIM domains protein 1"/>
    <property type="match status" value="1"/>
</dbReference>
<dbReference type="FunFam" id="2.10.110.10:FF:000013">
    <property type="entry name" value="Four and a half LIM domains 1"/>
    <property type="match status" value="1"/>
</dbReference>
<dbReference type="GO" id="GO:0044325">
    <property type="term" value="F:transmembrane transporter binding"/>
    <property type="evidence" value="ECO:0007669"/>
    <property type="project" value="TreeGrafter"/>
</dbReference>
<evidence type="ECO:0000256" key="4">
    <source>
        <dbReference type="ARBA" id="ARBA00022833"/>
    </source>
</evidence>
<dbReference type="CDD" id="cd09429">
    <property type="entry name" value="LIM3_FHL1"/>
    <property type="match status" value="1"/>
</dbReference>
<comment type="function">
    <text evidence="6">May have an involvement in muscle development or hypertrophy. Isoform 2 binds to RBP-J and plays a negative regulatory role in the RBP-J-mediated transcription in mammalian systems.</text>
</comment>
<protein>
    <submittedName>
        <fullName evidence="9">Four and a half LIM domains 1b</fullName>
    </submittedName>
</protein>
<dbReference type="OMA" id="EQPWHSH"/>
<organism evidence="9 10">
    <name type="scientific">Takifugu rubripes</name>
    <name type="common">Japanese pufferfish</name>
    <name type="synonym">Fugu rubripes</name>
    <dbReference type="NCBI Taxonomy" id="31033"/>
    <lineage>
        <taxon>Eukaryota</taxon>
        <taxon>Metazoa</taxon>
        <taxon>Chordata</taxon>
        <taxon>Craniata</taxon>
        <taxon>Vertebrata</taxon>
        <taxon>Euteleostomi</taxon>
        <taxon>Actinopterygii</taxon>
        <taxon>Neopterygii</taxon>
        <taxon>Teleostei</taxon>
        <taxon>Neoteleostei</taxon>
        <taxon>Acanthomorphata</taxon>
        <taxon>Eupercaria</taxon>
        <taxon>Tetraodontiformes</taxon>
        <taxon>Tetradontoidea</taxon>
        <taxon>Tetraodontidae</taxon>
        <taxon>Takifugu</taxon>
    </lineage>
</organism>
<evidence type="ECO:0000256" key="5">
    <source>
        <dbReference type="ARBA" id="ARBA00023038"/>
    </source>
</evidence>
<dbReference type="PANTHER" id="PTHR47029">
    <property type="entry name" value="FOUR AND A HALF LIM DOMAINS PROTEIN 1"/>
    <property type="match status" value="1"/>
</dbReference>
<sequence>MWRDLKGHLGVPHLTHTRAPTRRYAHLPSLIADNVSWWKNTVGHKGCLFVLLQQTAPPCGCFRDPSSPRQRCQTAHTVSTAGRTWEGRGLFAMKASQCVSAATPSSAPTPVPSAIDPFLWSQRYKSISFFPFLVAPLTCNSGHQELHHKGRYWHEECFRCTKCYKNLAKEPFNTKDERIMCGKCCSKEDAPRCHGCYKPLLAGTETVEYKGNSWHDDCFTCYGCKRPIGSQSFLSKGSDVYCAPCYDRKFAKHCVGCNKAITSGGVSYQDQPWHSHCFVCSSCSKTLVGVSFTKHQDQVFCVDCYKNSVAKKCGGCQNPITGFGKGVNVVSYDGGSWHEYCFNCKRCSLNLSNKQFVTKGRDILCPNCAHK</sequence>
<dbReference type="InterPro" id="IPR042997">
    <property type="entry name" value="Fhl1"/>
</dbReference>
<dbReference type="GO" id="GO:0007626">
    <property type="term" value="P:locomotory behavior"/>
    <property type="evidence" value="ECO:0007669"/>
    <property type="project" value="Ensembl"/>
</dbReference>
<dbReference type="GO" id="GO:0031018">
    <property type="term" value="P:endocrine pancreas development"/>
    <property type="evidence" value="ECO:0007669"/>
    <property type="project" value="Ensembl"/>
</dbReference>
<dbReference type="Gene3D" id="2.10.110.10">
    <property type="entry name" value="Cysteine Rich Protein"/>
    <property type="match status" value="4"/>
</dbReference>
<feature type="domain" description="LIM zinc-binding" evidence="8">
    <location>
        <begin position="311"/>
        <end position="371"/>
    </location>
</feature>
<reference evidence="9 10" key="1">
    <citation type="journal article" date="2011" name="Genome Biol. Evol.">
        <title>Integration of the genetic map and genome assembly of fugu facilitates insights into distinct features of genome evolution in teleosts and mammals.</title>
        <authorList>
            <person name="Kai W."/>
            <person name="Kikuchi K."/>
            <person name="Tohari S."/>
            <person name="Chew A.K."/>
            <person name="Tay A."/>
            <person name="Fujiwara A."/>
            <person name="Hosoya S."/>
            <person name="Suetake H."/>
            <person name="Naruse K."/>
            <person name="Brenner S."/>
            <person name="Suzuki Y."/>
            <person name="Venkatesh B."/>
        </authorList>
    </citation>
    <scope>NUCLEOTIDE SEQUENCE [LARGE SCALE GENOMIC DNA]</scope>
</reference>
<reference evidence="9" key="2">
    <citation type="submission" date="2025-08" db="UniProtKB">
        <authorList>
            <consortium name="Ensembl"/>
        </authorList>
    </citation>
    <scope>IDENTIFICATION</scope>
</reference>
<dbReference type="GO" id="GO:0008270">
    <property type="term" value="F:zinc ion binding"/>
    <property type="evidence" value="ECO:0007669"/>
    <property type="project" value="UniProtKB-KW"/>
</dbReference>
<accession>A0A674MAH2</accession>
<feature type="domain" description="LIM zinc-binding" evidence="8">
    <location>
        <begin position="191"/>
        <end position="252"/>
    </location>
</feature>
<dbReference type="Pfam" id="PF00412">
    <property type="entry name" value="LIM"/>
    <property type="match status" value="4"/>
</dbReference>
<evidence type="ECO:0000256" key="3">
    <source>
        <dbReference type="ARBA" id="ARBA00022771"/>
    </source>
</evidence>
<dbReference type="GeneTree" id="ENSGT00940000154833"/>
<evidence type="ECO:0000256" key="7">
    <source>
        <dbReference type="PROSITE-ProRule" id="PRU00125"/>
    </source>
</evidence>
<gene>
    <name evidence="9" type="primary">LOC101075170</name>
</gene>
<dbReference type="PROSITE" id="PS00478">
    <property type="entry name" value="LIM_DOMAIN_1"/>
    <property type="match status" value="2"/>
</dbReference>
<keyword evidence="4 7" id="KW-0862">Zinc</keyword>
<name>A0A674MAH2_TAKRU</name>
<dbReference type="InParanoid" id="A0A674MAH2"/>
<proteinExistence type="predicted"/>
<evidence type="ECO:0000256" key="6">
    <source>
        <dbReference type="ARBA" id="ARBA00059927"/>
    </source>
</evidence>
<evidence type="ECO:0000256" key="1">
    <source>
        <dbReference type="ARBA" id="ARBA00022723"/>
    </source>
</evidence>
<dbReference type="GO" id="GO:0055074">
    <property type="term" value="P:calcium ion homeostasis"/>
    <property type="evidence" value="ECO:0007669"/>
    <property type="project" value="Ensembl"/>
</dbReference>
<dbReference type="Proteomes" id="UP000005226">
    <property type="component" value="Chromosome 15"/>
</dbReference>
<dbReference type="GO" id="GO:0001889">
    <property type="term" value="P:liver development"/>
    <property type="evidence" value="ECO:0007669"/>
    <property type="project" value="Ensembl"/>
</dbReference>
<dbReference type="CDD" id="cd09348">
    <property type="entry name" value="LIM4_FHL1"/>
    <property type="match status" value="1"/>
</dbReference>
<dbReference type="AlphaFoldDB" id="A0A674MAH2"/>
<keyword evidence="10" id="KW-1185">Reference proteome</keyword>
<evidence type="ECO:0000313" key="10">
    <source>
        <dbReference type="Proteomes" id="UP000005226"/>
    </source>
</evidence>
<dbReference type="PROSITE" id="PS50023">
    <property type="entry name" value="LIM_DOMAIN_2"/>
    <property type="match status" value="2"/>
</dbReference>
<evidence type="ECO:0000259" key="8">
    <source>
        <dbReference type="PROSITE" id="PS50023"/>
    </source>
</evidence>
<dbReference type="SUPFAM" id="SSF57716">
    <property type="entry name" value="Glucocorticoid receptor-like (DNA-binding domain)"/>
    <property type="match status" value="4"/>
</dbReference>
<keyword evidence="5 7" id="KW-0440">LIM domain</keyword>
<dbReference type="InterPro" id="IPR001781">
    <property type="entry name" value="Znf_LIM"/>
</dbReference>
<dbReference type="SMART" id="SM00132">
    <property type="entry name" value="LIM"/>
    <property type="match status" value="4"/>
</dbReference>